<keyword evidence="1" id="KW-0472">Membrane</keyword>
<protein>
    <submittedName>
        <fullName evidence="2">Uncharacterized protein</fullName>
    </submittedName>
</protein>
<accession>A0A9P0P842</accession>
<dbReference type="EMBL" id="CAKOFQ010006760">
    <property type="protein sequence ID" value="CAH1969147.1"/>
    <property type="molecule type" value="Genomic_DNA"/>
</dbReference>
<evidence type="ECO:0000256" key="1">
    <source>
        <dbReference type="SAM" id="Phobius"/>
    </source>
</evidence>
<feature type="non-terminal residue" evidence="2">
    <location>
        <position position="1"/>
    </location>
</feature>
<proteinExistence type="predicted"/>
<dbReference type="Proteomes" id="UP001152888">
    <property type="component" value="Unassembled WGS sequence"/>
</dbReference>
<evidence type="ECO:0000313" key="2">
    <source>
        <dbReference type="EMBL" id="CAH1969147.1"/>
    </source>
</evidence>
<gene>
    <name evidence="2" type="ORF">ACAOBT_LOCUS8256</name>
</gene>
<sequence>SAYNRYIKVFWDGDNAVLDGKCDIQAGPASLERSMKGKLIKKSANSVGHAIVNYNGSKVVEGKYDSLTETKAGCVQNTVHGELINNMVPIGADYIHKYQTAIPGVPTEFTSSVSYCLRIVPSFCVCVHTIFKALILIILMHEK</sequence>
<name>A0A9P0P842_ACAOB</name>
<organism evidence="2 3">
    <name type="scientific">Acanthoscelides obtectus</name>
    <name type="common">Bean weevil</name>
    <name type="synonym">Bruchus obtectus</name>
    <dbReference type="NCBI Taxonomy" id="200917"/>
    <lineage>
        <taxon>Eukaryota</taxon>
        <taxon>Metazoa</taxon>
        <taxon>Ecdysozoa</taxon>
        <taxon>Arthropoda</taxon>
        <taxon>Hexapoda</taxon>
        <taxon>Insecta</taxon>
        <taxon>Pterygota</taxon>
        <taxon>Neoptera</taxon>
        <taxon>Endopterygota</taxon>
        <taxon>Coleoptera</taxon>
        <taxon>Polyphaga</taxon>
        <taxon>Cucujiformia</taxon>
        <taxon>Chrysomeloidea</taxon>
        <taxon>Chrysomelidae</taxon>
        <taxon>Bruchinae</taxon>
        <taxon>Bruchini</taxon>
        <taxon>Acanthoscelides</taxon>
    </lineage>
</organism>
<comment type="caution">
    <text evidence="2">The sequence shown here is derived from an EMBL/GenBank/DDBJ whole genome shotgun (WGS) entry which is preliminary data.</text>
</comment>
<dbReference type="AlphaFoldDB" id="A0A9P0P842"/>
<feature type="transmembrane region" description="Helical" evidence="1">
    <location>
        <begin position="119"/>
        <end position="140"/>
    </location>
</feature>
<evidence type="ECO:0000313" key="3">
    <source>
        <dbReference type="Proteomes" id="UP001152888"/>
    </source>
</evidence>
<keyword evidence="1" id="KW-0812">Transmembrane</keyword>
<dbReference type="OrthoDB" id="6676407at2759"/>
<reference evidence="2" key="1">
    <citation type="submission" date="2022-03" db="EMBL/GenBank/DDBJ databases">
        <authorList>
            <person name="Sayadi A."/>
        </authorList>
    </citation>
    <scope>NUCLEOTIDE SEQUENCE</scope>
</reference>
<keyword evidence="3" id="KW-1185">Reference proteome</keyword>
<keyword evidence="1" id="KW-1133">Transmembrane helix</keyword>